<accession>A0A6I4U526</accession>
<name>A0A6I4U526_9SPHN</name>
<gene>
    <name evidence="2" type="ORF">GRI68_05060</name>
</gene>
<dbReference type="Proteomes" id="UP000429229">
    <property type="component" value="Unassembled WGS sequence"/>
</dbReference>
<dbReference type="SMART" id="SM00198">
    <property type="entry name" value="SCP"/>
    <property type="match status" value="1"/>
</dbReference>
<sequence>MFAIVSGLTAPLPAARGSADLVAPIMDLHNRERALFGQNQLAWSPSLAREAQDWADELARRGVLQHAGRTATRGAGENLWMGTAGYYSIEDMIGGFVEEKRHFQPGRFPDVSRTGDWIDVGHYTQMIWPTTQEIGCALATGAGQDVLVCRYWPAGNWMGHMVGFEPEGRARRTAP</sequence>
<dbReference type="InterPro" id="IPR018244">
    <property type="entry name" value="Allrgn_V5/Tpx1_CS"/>
</dbReference>
<dbReference type="Gene3D" id="3.40.33.10">
    <property type="entry name" value="CAP"/>
    <property type="match status" value="1"/>
</dbReference>
<dbReference type="AlphaFoldDB" id="A0A6I4U526"/>
<dbReference type="InterPro" id="IPR002413">
    <property type="entry name" value="V5_allergen-like"/>
</dbReference>
<protein>
    <submittedName>
        <fullName evidence="2">SCP-like extracellular</fullName>
    </submittedName>
</protein>
<proteinExistence type="predicted"/>
<evidence type="ECO:0000259" key="1">
    <source>
        <dbReference type="SMART" id="SM00198"/>
    </source>
</evidence>
<keyword evidence="3" id="KW-1185">Reference proteome</keyword>
<evidence type="ECO:0000313" key="3">
    <source>
        <dbReference type="Proteomes" id="UP000429229"/>
    </source>
</evidence>
<evidence type="ECO:0000313" key="2">
    <source>
        <dbReference type="EMBL" id="MXP09541.1"/>
    </source>
</evidence>
<dbReference type="GO" id="GO:0005576">
    <property type="term" value="C:extracellular region"/>
    <property type="evidence" value="ECO:0007669"/>
    <property type="project" value="InterPro"/>
</dbReference>
<dbReference type="SUPFAM" id="SSF55797">
    <property type="entry name" value="PR-1-like"/>
    <property type="match status" value="1"/>
</dbReference>
<dbReference type="EMBL" id="WTYR01000001">
    <property type="protein sequence ID" value="MXP09541.1"/>
    <property type="molecule type" value="Genomic_DNA"/>
</dbReference>
<reference evidence="2 3" key="1">
    <citation type="submission" date="2019-12" db="EMBL/GenBank/DDBJ databases">
        <title>Genomic-based taxomic classification of the family Erythrobacteraceae.</title>
        <authorList>
            <person name="Xu L."/>
        </authorList>
    </citation>
    <scope>NUCLEOTIDE SEQUENCE [LARGE SCALE GENOMIC DNA]</scope>
    <source>
        <strain evidence="2 3">LMG 29519</strain>
    </source>
</reference>
<dbReference type="PANTHER" id="PTHR10334">
    <property type="entry name" value="CYSTEINE-RICH SECRETORY PROTEIN-RELATED"/>
    <property type="match status" value="1"/>
</dbReference>
<dbReference type="PROSITE" id="PS01009">
    <property type="entry name" value="CRISP_1"/>
    <property type="match status" value="1"/>
</dbReference>
<dbReference type="PRINTS" id="PR00837">
    <property type="entry name" value="V5TPXLIKE"/>
</dbReference>
<dbReference type="PRINTS" id="PR00838">
    <property type="entry name" value="V5ALLERGEN"/>
</dbReference>
<dbReference type="Pfam" id="PF00188">
    <property type="entry name" value="CAP"/>
    <property type="match status" value="1"/>
</dbReference>
<dbReference type="InterPro" id="IPR014044">
    <property type="entry name" value="CAP_dom"/>
</dbReference>
<dbReference type="OrthoDB" id="9794228at2"/>
<dbReference type="PROSITE" id="PS01010">
    <property type="entry name" value="CRISP_2"/>
    <property type="match status" value="1"/>
</dbReference>
<dbReference type="InterPro" id="IPR001283">
    <property type="entry name" value="CRISP-related"/>
</dbReference>
<organism evidence="2 3">
    <name type="scientific">Alteriqipengyuania halimionae</name>
    <dbReference type="NCBI Taxonomy" id="1926630"/>
    <lineage>
        <taxon>Bacteria</taxon>
        <taxon>Pseudomonadati</taxon>
        <taxon>Pseudomonadota</taxon>
        <taxon>Alphaproteobacteria</taxon>
        <taxon>Sphingomonadales</taxon>
        <taxon>Erythrobacteraceae</taxon>
        <taxon>Alteriqipengyuania</taxon>
    </lineage>
</organism>
<feature type="domain" description="SCP" evidence="1">
    <location>
        <begin position="20"/>
        <end position="159"/>
    </location>
</feature>
<comment type="caution">
    <text evidence="2">The sequence shown here is derived from an EMBL/GenBank/DDBJ whole genome shotgun (WGS) entry which is preliminary data.</text>
</comment>
<dbReference type="InterPro" id="IPR035940">
    <property type="entry name" value="CAP_sf"/>
</dbReference>